<dbReference type="PANTHER" id="PTHR42836">
    <property type="entry name" value="7-CARBOXY-7-DEAZAGUANINE SYNTHASE"/>
    <property type="match status" value="1"/>
</dbReference>
<reference evidence="2" key="1">
    <citation type="journal article" date="2015" name="Nature">
        <title>Complex archaea that bridge the gap between prokaryotes and eukaryotes.</title>
        <authorList>
            <person name="Spang A."/>
            <person name="Saw J.H."/>
            <person name="Jorgensen S.L."/>
            <person name="Zaremba-Niedzwiedzka K."/>
            <person name="Martijn J."/>
            <person name="Lind A.E."/>
            <person name="van Eijk R."/>
            <person name="Schleper C."/>
            <person name="Guy L."/>
            <person name="Ettema T.J."/>
        </authorList>
    </citation>
    <scope>NUCLEOTIDE SEQUENCE</scope>
</reference>
<keyword evidence="1" id="KW-0479">Metal-binding</keyword>
<organism evidence="2">
    <name type="scientific">marine sediment metagenome</name>
    <dbReference type="NCBI Taxonomy" id="412755"/>
    <lineage>
        <taxon>unclassified sequences</taxon>
        <taxon>metagenomes</taxon>
        <taxon>ecological metagenomes</taxon>
    </lineage>
</organism>
<keyword evidence="1" id="KW-0411">Iron-sulfur</keyword>
<evidence type="ECO:0000256" key="1">
    <source>
        <dbReference type="ARBA" id="ARBA00022485"/>
    </source>
</evidence>
<evidence type="ECO:0008006" key="3">
    <source>
        <dbReference type="Google" id="ProtNLM"/>
    </source>
</evidence>
<dbReference type="EMBL" id="LAZR01020214">
    <property type="protein sequence ID" value="KKL89701.1"/>
    <property type="molecule type" value="Genomic_DNA"/>
</dbReference>
<accession>A0A0F9GGH9</accession>
<protein>
    <recommendedName>
        <fullName evidence="3">7-carboxy-7-deazaguanine synthase</fullName>
    </recommendedName>
</protein>
<dbReference type="PANTHER" id="PTHR42836:SF1">
    <property type="entry name" value="7-CARBOXY-7-DEAZAGUANINE SYNTHASE"/>
    <property type="match status" value="1"/>
</dbReference>
<dbReference type="Gene3D" id="3.20.20.70">
    <property type="entry name" value="Aldolase class I"/>
    <property type="match status" value="1"/>
</dbReference>
<dbReference type="GO" id="GO:0051539">
    <property type="term" value="F:4 iron, 4 sulfur cluster binding"/>
    <property type="evidence" value="ECO:0007669"/>
    <property type="project" value="UniProtKB-KW"/>
</dbReference>
<dbReference type="AlphaFoldDB" id="A0A0F9GGH9"/>
<proteinExistence type="predicted"/>
<comment type="caution">
    <text evidence="2">The sequence shown here is derived from an EMBL/GenBank/DDBJ whole genome shotgun (WGS) entry which is preliminary data.</text>
</comment>
<name>A0A0F9GGH9_9ZZZZ</name>
<dbReference type="InterPro" id="IPR013785">
    <property type="entry name" value="Aldolase_TIM"/>
</dbReference>
<sequence length="187" mass="21343">MTDSKAPKTYMINEIFYSLQGEGMRAGTANVFVRFSGCNMRCRKEAADDSPGGFDCDTEFVSGRRMTLEEIHTSKAEFDRANFEQEVRMGSHAAENTTEPQEEREGLIRHRGKVWSLVDAGVAHLWTRLDSVVSQLVMGSGGYASATETLYQMFDRILGTSKYINTTTRRREIVYRLYRKYYQGKSE</sequence>
<evidence type="ECO:0000313" key="2">
    <source>
        <dbReference type="EMBL" id="KKL89701.1"/>
    </source>
</evidence>
<keyword evidence="1" id="KW-0408">Iron</keyword>
<keyword evidence="1" id="KW-0004">4Fe-4S</keyword>
<gene>
    <name evidence="2" type="ORF">LCGC14_1912030</name>
</gene>